<organism evidence="16 17">
    <name type="scientific">Desulfoluna butyratoxydans</name>
    <dbReference type="NCBI Taxonomy" id="231438"/>
    <lineage>
        <taxon>Bacteria</taxon>
        <taxon>Pseudomonadati</taxon>
        <taxon>Thermodesulfobacteriota</taxon>
        <taxon>Desulfobacteria</taxon>
        <taxon>Desulfobacterales</taxon>
        <taxon>Desulfolunaceae</taxon>
        <taxon>Desulfoluna</taxon>
    </lineage>
</organism>
<evidence type="ECO:0000259" key="15">
    <source>
        <dbReference type="PROSITE" id="PS51918"/>
    </source>
</evidence>
<dbReference type="SMART" id="SM00729">
    <property type="entry name" value="Elp3"/>
    <property type="match status" value="1"/>
</dbReference>
<comment type="cofactor">
    <cofactor evidence="13">
        <name>[2Fe-2S] cluster</name>
        <dbReference type="ChEBI" id="CHEBI:190135"/>
    </cofactor>
    <text evidence="13">Binds 1 [2Fe-2S] cluster. The cluster is coordinated with 3 cysteines and 1 arginine.</text>
</comment>
<keyword evidence="6 13" id="KW-0949">S-adenosyl-L-methionine</keyword>
<dbReference type="InterPro" id="IPR010722">
    <property type="entry name" value="BATS_dom"/>
</dbReference>
<comment type="similarity">
    <text evidence="2 13">Belongs to the radical SAM superfamily. Biotin synthase family.</text>
</comment>
<keyword evidence="10 13" id="KW-0408">Iron</keyword>
<dbReference type="PROSITE" id="PS51918">
    <property type="entry name" value="RADICAL_SAM"/>
    <property type="match status" value="1"/>
</dbReference>
<dbReference type="InterPro" id="IPR058240">
    <property type="entry name" value="rSAM_sf"/>
</dbReference>
<keyword evidence="5 13" id="KW-0808">Transferase</keyword>
<evidence type="ECO:0000256" key="10">
    <source>
        <dbReference type="ARBA" id="ARBA00023004"/>
    </source>
</evidence>
<protein>
    <recommendedName>
        <fullName evidence="3 13">Biotin synthase</fullName>
        <ecNumber evidence="3 13">2.8.1.6</ecNumber>
    </recommendedName>
</protein>
<evidence type="ECO:0000313" key="16">
    <source>
        <dbReference type="EMBL" id="VFQ42892.1"/>
    </source>
</evidence>
<feature type="binding site" evidence="13 14">
    <location>
        <position position="66"/>
    </location>
    <ligand>
        <name>[4Fe-4S] cluster</name>
        <dbReference type="ChEBI" id="CHEBI:49883"/>
        <note>4Fe-4S-S-AdoMet</note>
    </ligand>
</feature>
<evidence type="ECO:0000256" key="6">
    <source>
        <dbReference type="ARBA" id="ARBA00022691"/>
    </source>
</evidence>
<comment type="pathway">
    <text evidence="1 13">Cofactor biosynthesis; biotin biosynthesis; biotin from 7,8-diaminononanoate: step 2/2.</text>
</comment>
<name>A0A4U8YMP6_9BACT</name>
<comment type="catalytic activity">
    <reaction evidence="12 13">
        <text>(4R,5S)-dethiobiotin + (sulfur carrier)-SH + 2 reduced [2Fe-2S]-[ferredoxin] + 2 S-adenosyl-L-methionine = (sulfur carrier)-H + biotin + 2 5'-deoxyadenosine + 2 L-methionine + 2 oxidized [2Fe-2S]-[ferredoxin]</text>
        <dbReference type="Rhea" id="RHEA:22060"/>
        <dbReference type="Rhea" id="RHEA-COMP:10000"/>
        <dbReference type="Rhea" id="RHEA-COMP:10001"/>
        <dbReference type="Rhea" id="RHEA-COMP:14737"/>
        <dbReference type="Rhea" id="RHEA-COMP:14739"/>
        <dbReference type="ChEBI" id="CHEBI:17319"/>
        <dbReference type="ChEBI" id="CHEBI:29917"/>
        <dbReference type="ChEBI" id="CHEBI:33737"/>
        <dbReference type="ChEBI" id="CHEBI:33738"/>
        <dbReference type="ChEBI" id="CHEBI:57586"/>
        <dbReference type="ChEBI" id="CHEBI:57844"/>
        <dbReference type="ChEBI" id="CHEBI:59789"/>
        <dbReference type="ChEBI" id="CHEBI:64428"/>
        <dbReference type="ChEBI" id="CHEBI:149473"/>
        <dbReference type="EC" id="2.8.1.6"/>
    </reaction>
</comment>
<dbReference type="NCBIfam" id="TIGR00433">
    <property type="entry name" value="bioB"/>
    <property type="match status" value="1"/>
</dbReference>
<dbReference type="EC" id="2.8.1.6" evidence="3 13"/>
<dbReference type="SUPFAM" id="SSF102114">
    <property type="entry name" value="Radical SAM enzymes"/>
    <property type="match status" value="1"/>
</dbReference>
<dbReference type="InterPro" id="IPR024177">
    <property type="entry name" value="Biotin_synthase"/>
</dbReference>
<evidence type="ECO:0000256" key="11">
    <source>
        <dbReference type="ARBA" id="ARBA00023014"/>
    </source>
</evidence>
<feature type="domain" description="Radical SAM core" evidence="15">
    <location>
        <begin position="48"/>
        <end position="277"/>
    </location>
</feature>
<comment type="function">
    <text evidence="13">Catalyzes the conversion of dethiobiotin (DTB) to biotin by the insertion of a sulfur atom into dethiobiotin via a radical-based mechanism.</text>
</comment>
<dbReference type="AlphaFoldDB" id="A0A4U8YMP6"/>
<gene>
    <name evidence="13" type="primary">bioB</name>
    <name evidence="16" type="ORF">MSL71_5130</name>
</gene>
<evidence type="ECO:0000256" key="4">
    <source>
        <dbReference type="ARBA" id="ARBA00022485"/>
    </source>
</evidence>
<dbReference type="PIRSF" id="PIRSF001619">
    <property type="entry name" value="Biotin_synth"/>
    <property type="match status" value="1"/>
</dbReference>
<dbReference type="GO" id="GO:0051539">
    <property type="term" value="F:4 iron, 4 sulfur cluster binding"/>
    <property type="evidence" value="ECO:0007669"/>
    <property type="project" value="UniProtKB-KW"/>
</dbReference>
<evidence type="ECO:0000256" key="5">
    <source>
        <dbReference type="ARBA" id="ARBA00022679"/>
    </source>
</evidence>
<evidence type="ECO:0000256" key="3">
    <source>
        <dbReference type="ARBA" id="ARBA00012236"/>
    </source>
</evidence>
<evidence type="ECO:0000256" key="7">
    <source>
        <dbReference type="ARBA" id="ARBA00022714"/>
    </source>
</evidence>
<keyword evidence="9 13" id="KW-0093">Biotin biosynthesis</keyword>
<dbReference type="Pfam" id="PF04055">
    <property type="entry name" value="Radical_SAM"/>
    <property type="match status" value="1"/>
</dbReference>
<dbReference type="CDD" id="cd01335">
    <property type="entry name" value="Radical_SAM"/>
    <property type="match status" value="1"/>
</dbReference>
<evidence type="ECO:0000313" key="17">
    <source>
        <dbReference type="Proteomes" id="UP000507962"/>
    </source>
</evidence>
<keyword evidence="8 13" id="KW-0479">Metal-binding</keyword>
<dbReference type="UniPathway" id="UPA00078">
    <property type="reaction ID" value="UER00162"/>
</dbReference>
<dbReference type="GO" id="GO:0005506">
    <property type="term" value="F:iron ion binding"/>
    <property type="evidence" value="ECO:0007669"/>
    <property type="project" value="UniProtKB-UniRule"/>
</dbReference>
<evidence type="ECO:0000256" key="12">
    <source>
        <dbReference type="ARBA" id="ARBA00051157"/>
    </source>
</evidence>
<evidence type="ECO:0000256" key="1">
    <source>
        <dbReference type="ARBA" id="ARBA00004942"/>
    </source>
</evidence>
<dbReference type="InterPro" id="IPR007197">
    <property type="entry name" value="rSAM"/>
</dbReference>
<dbReference type="GO" id="GO:0004076">
    <property type="term" value="F:biotin synthase activity"/>
    <property type="evidence" value="ECO:0007669"/>
    <property type="project" value="UniProtKB-UniRule"/>
</dbReference>
<dbReference type="Proteomes" id="UP000507962">
    <property type="component" value="Unassembled WGS sequence"/>
</dbReference>
<feature type="binding site" evidence="13 14">
    <location>
        <position position="142"/>
    </location>
    <ligand>
        <name>[2Fe-2S] cluster</name>
        <dbReference type="ChEBI" id="CHEBI:190135"/>
    </ligand>
</feature>
<comment type="subunit">
    <text evidence="13">Homodimer.</text>
</comment>
<dbReference type="InterPro" id="IPR006638">
    <property type="entry name" value="Elp3/MiaA/NifB-like_rSAM"/>
</dbReference>
<dbReference type="PANTHER" id="PTHR22976">
    <property type="entry name" value="BIOTIN SYNTHASE"/>
    <property type="match status" value="1"/>
</dbReference>
<evidence type="ECO:0000256" key="8">
    <source>
        <dbReference type="ARBA" id="ARBA00022723"/>
    </source>
</evidence>
<dbReference type="SMART" id="SM00876">
    <property type="entry name" value="BATS"/>
    <property type="match status" value="1"/>
</dbReference>
<comment type="caution">
    <text evidence="13">Lacks conserved residue(s) required for the propagation of feature annotation.</text>
</comment>
<dbReference type="InterPro" id="IPR002684">
    <property type="entry name" value="Biotin_synth/BioAB"/>
</dbReference>
<dbReference type="SFLD" id="SFLDG01060">
    <property type="entry name" value="BATS_domain_containing"/>
    <property type="match status" value="1"/>
</dbReference>
<evidence type="ECO:0000256" key="13">
    <source>
        <dbReference type="HAMAP-Rule" id="MF_01694"/>
    </source>
</evidence>
<comment type="cofactor">
    <cofactor evidence="13 14">
        <name>[4Fe-4S] cluster</name>
        <dbReference type="ChEBI" id="CHEBI:49883"/>
    </cofactor>
    <text evidence="13 14">Binds 1 [4Fe-4S] cluster. The cluster is coordinated with 3 cysteines and an exchangeable S-adenosyl-L-methionine.</text>
</comment>
<feature type="binding site" evidence="13 14">
    <location>
        <position position="73"/>
    </location>
    <ligand>
        <name>[4Fe-4S] cluster</name>
        <dbReference type="ChEBI" id="CHEBI:49883"/>
        <note>4Fe-4S-S-AdoMet</note>
    </ligand>
</feature>
<dbReference type="Gene3D" id="3.20.20.70">
    <property type="entry name" value="Aldolase class I"/>
    <property type="match status" value="1"/>
</dbReference>
<feature type="binding site" evidence="13 14">
    <location>
        <position position="202"/>
    </location>
    <ligand>
        <name>[2Fe-2S] cluster</name>
        <dbReference type="ChEBI" id="CHEBI:190135"/>
    </ligand>
</feature>
<dbReference type="EMBL" id="CAADHO010000001">
    <property type="protein sequence ID" value="VFQ42892.1"/>
    <property type="molecule type" value="Genomic_DNA"/>
</dbReference>
<evidence type="ECO:0000256" key="14">
    <source>
        <dbReference type="PIRSR" id="PIRSR001619-1"/>
    </source>
</evidence>
<dbReference type="PANTHER" id="PTHR22976:SF2">
    <property type="entry name" value="BIOTIN SYNTHASE, MITOCHONDRIAL"/>
    <property type="match status" value="1"/>
</dbReference>
<dbReference type="HAMAP" id="MF_01694">
    <property type="entry name" value="BioB"/>
    <property type="match status" value="1"/>
</dbReference>
<proteinExistence type="inferred from homology"/>
<dbReference type="SFLD" id="SFLDG01278">
    <property type="entry name" value="biotin_synthase_like"/>
    <property type="match status" value="1"/>
</dbReference>
<dbReference type="InterPro" id="IPR013785">
    <property type="entry name" value="Aldolase_TIM"/>
</dbReference>
<reference evidence="16 17" key="1">
    <citation type="submission" date="2019-03" db="EMBL/GenBank/DDBJ databases">
        <authorList>
            <person name="Nijsse B."/>
        </authorList>
    </citation>
    <scope>NUCLEOTIDE SEQUENCE [LARGE SCALE GENOMIC DNA]</scope>
    <source>
        <strain evidence="16">Desulfoluna butyratoxydans MSL71</strain>
    </source>
</reference>
<comment type="cofactor">
    <cofactor evidence="14">
        <name>[2Fe-2S] cluster</name>
        <dbReference type="ChEBI" id="CHEBI:190135"/>
    </cofactor>
    <text evidence="14">Binds 1 [2Fe-2S] cluster. The cluster is coordinated with 3 cysteines and 1 arginine.</text>
</comment>
<accession>A0A4U8YMP6</accession>
<keyword evidence="7 13" id="KW-0001">2Fe-2S</keyword>
<evidence type="ECO:0000256" key="2">
    <source>
        <dbReference type="ARBA" id="ARBA00010765"/>
    </source>
</evidence>
<feature type="binding site" evidence="13 14">
    <location>
        <position position="70"/>
    </location>
    <ligand>
        <name>[4Fe-4S] cluster</name>
        <dbReference type="ChEBI" id="CHEBI:49883"/>
        <note>4Fe-4S-S-AdoMet</note>
    </ligand>
</feature>
<dbReference type="RefSeq" id="WP_180137097.1">
    <property type="nucleotide sequence ID" value="NZ_CAADHO010000001.1"/>
</dbReference>
<dbReference type="GO" id="GO:0051537">
    <property type="term" value="F:2 iron, 2 sulfur cluster binding"/>
    <property type="evidence" value="ECO:0007669"/>
    <property type="project" value="UniProtKB-KW"/>
</dbReference>
<dbReference type="SFLD" id="SFLDS00029">
    <property type="entry name" value="Radical_SAM"/>
    <property type="match status" value="1"/>
</dbReference>
<keyword evidence="17" id="KW-1185">Reference proteome</keyword>
<dbReference type="Pfam" id="PF06968">
    <property type="entry name" value="BATS"/>
    <property type="match status" value="1"/>
</dbReference>
<evidence type="ECO:0000256" key="9">
    <source>
        <dbReference type="ARBA" id="ARBA00022756"/>
    </source>
</evidence>
<keyword evidence="11 13" id="KW-0411">Iron-sulfur</keyword>
<sequence length="326" mass="35657">MHTHELIRQLIADPSYQVGEEEALLLSEAGHESLFLLFEAARVRCSQNRGDTVFLCSIVNAKSGKCSQDCAFCAQSSSHDTGVDIYPLMDEETLVERGHAMARAGATRFGIVTSGHSLNDAEIDRVCRVTERLRKETDLAICGSLGMLDAKRGERLRSSGMGRYHHNLETSRSHFDAICTTHTYDEDIETVQLAAEMGFGVCSGGILGMGESWAQRVELALTLRTLNADTIPMNFLTPVPGTRMENRPLMPVLDALKSVALFRLIAPEKRITVCGGREVTLRDFQSWLFPAGADGLMVGNYLTTAGRSLDDDLKMVSDAGLIVGEV</sequence>
<dbReference type="GO" id="GO:0009102">
    <property type="term" value="P:biotin biosynthetic process"/>
    <property type="evidence" value="ECO:0007669"/>
    <property type="project" value="UniProtKB-UniRule"/>
</dbReference>
<keyword evidence="4 13" id="KW-0004">4Fe-4S</keyword>